<keyword evidence="2" id="KW-1185">Reference proteome</keyword>
<dbReference type="EMBL" id="CABVGP010000002">
    <property type="protein sequence ID" value="VVJ19913.1"/>
    <property type="molecule type" value="Genomic_DNA"/>
</dbReference>
<evidence type="ECO:0000313" key="2">
    <source>
        <dbReference type="Proteomes" id="UP000399805"/>
    </source>
</evidence>
<proteinExistence type="predicted"/>
<evidence type="ECO:0008006" key="3">
    <source>
        <dbReference type="Google" id="ProtNLM"/>
    </source>
</evidence>
<dbReference type="Proteomes" id="UP000399805">
    <property type="component" value="Unassembled WGS sequence"/>
</dbReference>
<dbReference type="AlphaFoldDB" id="A0A6I8LT34"/>
<name>A0A6I8LT34_9PSEU</name>
<protein>
    <recommendedName>
        <fullName evidence="3">Guanylate cyclase domain-containing protein</fullName>
    </recommendedName>
</protein>
<gene>
    <name evidence="1" type="ORF">AA23TX_04934</name>
</gene>
<dbReference type="RefSeq" id="WP_155545109.1">
    <property type="nucleotide sequence ID" value="NZ_CABVGP010000002.1"/>
</dbReference>
<dbReference type="SUPFAM" id="SSF55073">
    <property type="entry name" value="Nucleotide cyclase"/>
    <property type="match status" value="1"/>
</dbReference>
<reference evidence="1 2" key="1">
    <citation type="submission" date="2019-09" db="EMBL/GenBank/DDBJ databases">
        <authorList>
            <person name="Leyn A S."/>
        </authorList>
    </citation>
    <scope>NUCLEOTIDE SEQUENCE [LARGE SCALE GENOMIC DNA]</scope>
    <source>
        <strain evidence="1">AA231_1</strain>
    </source>
</reference>
<evidence type="ECO:0000313" key="1">
    <source>
        <dbReference type="EMBL" id="VVJ19913.1"/>
    </source>
</evidence>
<dbReference type="InterPro" id="IPR029787">
    <property type="entry name" value="Nucleotide_cyclase"/>
</dbReference>
<sequence>MGKRDPGPGQAVHRTIVAVDVAGYGDIRRTSTHRLVLRHALYQALRRAFADSGLPWKDCRRLDCGDGVLVLVPPEIPKGPTAASLPRALVHGLQRHNALHWPEERLRLRMALHAGEVVHDEYGVTGPSINHAFRLLEAAQVKAALASSPVPLAVITSAWFHDEVVRQSPAIGAAEFRPIEVAVKETYAIGWLALPGSAARSPSAPGQP</sequence>
<accession>A0A6I8LT34</accession>
<organism evidence="1 2">
    <name type="scientific">Amycolatopsis camponoti</name>
    <dbReference type="NCBI Taxonomy" id="2606593"/>
    <lineage>
        <taxon>Bacteria</taxon>
        <taxon>Bacillati</taxon>
        <taxon>Actinomycetota</taxon>
        <taxon>Actinomycetes</taxon>
        <taxon>Pseudonocardiales</taxon>
        <taxon>Pseudonocardiaceae</taxon>
        <taxon>Amycolatopsis</taxon>
    </lineage>
</organism>
<dbReference type="Gene3D" id="3.30.70.1230">
    <property type="entry name" value="Nucleotide cyclase"/>
    <property type="match status" value="1"/>
</dbReference>